<keyword evidence="2" id="KW-1185">Reference proteome</keyword>
<sequence length="70" mass="8030">MRVCLRLFGATWKIVKKVSTQSLQSVELSCKNPETLFIICSSSRFLFNQGFLLASFSIASRYSRFSHTFD</sequence>
<organism evidence="1 2">
    <name type="scientific">Phaseolus coccineus</name>
    <name type="common">Scarlet runner bean</name>
    <name type="synonym">Phaseolus multiflorus</name>
    <dbReference type="NCBI Taxonomy" id="3886"/>
    <lineage>
        <taxon>Eukaryota</taxon>
        <taxon>Viridiplantae</taxon>
        <taxon>Streptophyta</taxon>
        <taxon>Embryophyta</taxon>
        <taxon>Tracheophyta</taxon>
        <taxon>Spermatophyta</taxon>
        <taxon>Magnoliopsida</taxon>
        <taxon>eudicotyledons</taxon>
        <taxon>Gunneridae</taxon>
        <taxon>Pentapetalae</taxon>
        <taxon>rosids</taxon>
        <taxon>fabids</taxon>
        <taxon>Fabales</taxon>
        <taxon>Fabaceae</taxon>
        <taxon>Papilionoideae</taxon>
        <taxon>50 kb inversion clade</taxon>
        <taxon>NPAAA clade</taxon>
        <taxon>indigoferoid/millettioid clade</taxon>
        <taxon>Phaseoleae</taxon>
        <taxon>Phaseolus</taxon>
    </lineage>
</organism>
<dbReference type="AlphaFoldDB" id="A0AAN9N6J1"/>
<evidence type="ECO:0000313" key="1">
    <source>
        <dbReference type="EMBL" id="KAK7367450.1"/>
    </source>
</evidence>
<comment type="caution">
    <text evidence="1">The sequence shown here is derived from an EMBL/GenBank/DDBJ whole genome shotgun (WGS) entry which is preliminary data.</text>
</comment>
<accession>A0AAN9N6J1</accession>
<reference evidence="1 2" key="1">
    <citation type="submission" date="2024-01" db="EMBL/GenBank/DDBJ databases">
        <title>The genomes of 5 underutilized Papilionoideae crops provide insights into root nodulation and disease resistanc.</title>
        <authorList>
            <person name="Jiang F."/>
        </authorList>
    </citation>
    <scope>NUCLEOTIDE SEQUENCE [LARGE SCALE GENOMIC DNA]</scope>
    <source>
        <strain evidence="1">JINMINGXINNONG_FW02</strain>
        <tissue evidence="1">Leaves</tissue>
    </source>
</reference>
<evidence type="ECO:0000313" key="2">
    <source>
        <dbReference type="Proteomes" id="UP001374584"/>
    </source>
</evidence>
<proteinExistence type="predicted"/>
<dbReference type="Proteomes" id="UP001374584">
    <property type="component" value="Unassembled WGS sequence"/>
</dbReference>
<name>A0AAN9N6J1_PHACN</name>
<gene>
    <name evidence="1" type="ORF">VNO80_09462</name>
</gene>
<protein>
    <submittedName>
        <fullName evidence="1">Uncharacterized protein</fullName>
    </submittedName>
</protein>
<dbReference type="EMBL" id="JAYMYR010000004">
    <property type="protein sequence ID" value="KAK7367450.1"/>
    <property type="molecule type" value="Genomic_DNA"/>
</dbReference>